<dbReference type="PANTHER" id="PTHR33991">
    <property type="entry name" value="DNA REPAIR PROTEIN RECO"/>
    <property type="match status" value="1"/>
</dbReference>
<dbReference type="AlphaFoldDB" id="X0PTV5"/>
<dbReference type="InterPro" id="IPR042242">
    <property type="entry name" value="RecO_C"/>
</dbReference>
<dbReference type="PANTHER" id="PTHR33991:SF1">
    <property type="entry name" value="DNA REPAIR PROTEIN RECO"/>
    <property type="match status" value="1"/>
</dbReference>
<reference evidence="9 10" key="1">
    <citation type="journal article" date="2015" name="Genome Announc.">
        <title>Expanding the biotechnology potential of lactobacilli through comparative genomics of 213 strains and associated genera.</title>
        <authorList>
            <person name="Sun Z."/>
            <person name="Harris H.M."/>
            <person name="McCann A."/>
            <person name="Guo C."/>
            <person name="Argimon S."/>
            <person name="Zhang W."/>
            <person name="Yang X."/>
            <person name="Jeffery I.B."/>
            <person name="Cooney J.C."/>
            <person name="Kagawa T.F."/>
            <person name="Liu W."/>
            <person name="Song Y."/>
            <person name="Salvetti E."/>
            <person name="Wrobel A."/>
            <person name="Rasinkangas P."/>
            <person name="Parkhill J."/>
            <person name="Rea M.C."/>
            <person name="O'Sullivan O."/>
            <person name="Ritari J."/>
            <person name="Douillard F.P."/>
            <person name="Paul Ross R."/>
            <person name="Yang R."/>
            <person name="Briner A.E."/>
            <person name="Felis G.E."/>
            <person name="de Vos W.M."/>
            <person name="Barrangou R."/>
            <person name="Klaenhammer T.R."/>
            <person name="Caufield P.W."/>
            <person name="Cui Y."/>
            <person name="Zhang H."/>
            <person name="O'Toole P.W."/>
        </authorList>
    </citation>
    <scope>NUCLEOTIDE SEQUENCE [LARGE SCALE GENOMIC DNA]</scope>
    <source>
        <strain evidence="9 10">DSM 18527</strain>
    </source>
</reference>
<evidence type="ECO:0000256" key="6">
    <source>
        <dbReference type="ARBA" id="ARBA00033409"/>
    </source>
</evidence>
<dbReference type="GO" id="GO:0043590">
    <property type="term" value="C:bacterial nucleoid"/>
    <property type="evidence" value="ECO:0007669"/>
    <property type="project" value="TreeGrafter"/>
</dbReference>
<dbReference type="InterPro" id="IPR037278">
    <property type="entry name" value="ARFGAP/RecO"/>
</dbReference>
<dbReference type="InterPro" id="IPR003717">
    <property type="entry name" value="RecO"/>
</dbReference>
<dbReference type="Pfam" id="PF11967">
    <property type="entry name" value="RecO_N"/>
    <property type="match status" value="1"/>
</dbReference>
<dbReference type="PATRIC" id="fig|1423734.3.peg.2890"/>
<dbReference type="Pfam" id="PF02565">
    <property type="entry name" value="RecO_C"/>
    <property type="match status" value="1"/>
</dbReference>
<accession>X0PTV5</accession>
<dbReference type="InterPro" id="IPR012340">
    <property type="entry name" value="NA-bd_OB-fold"/>
</dbReference>
<evidence type="ECO:0000256" key="3">
    <source>
        <dbReference type="ARBA" id="ARBA00022763"/>
    </source>
</evidence>
<dbReference type="SUPFAM" id="SSF50249">
    <property type="entry name" value="Nucleic acid-binding proteins"/>
    <property type="match status" value="1"/>
</dbReference>
<name>X0PTV5_9LACO</name>
<dbReference type="STRING" id="1423734.FC83_GL002843"/>
<protein>
    <recommendedName>
        <fullName evidence="2 7">DNA repair protein RecO</fullName>
    </recommendedName>
    <alternativeName>
        <fullName evidence="6 7">Recombination protein O</fullName>
    </alternativeName>
</protein>
<dbReference type="Proteomes" id="UP000051236">
    <property type="component" value="Unassembled WGS sequence"/>
</dbReference>
<dbReference type="HAMAP" id="MF_00201">
    <property type="entry name" value="RecO"/>
    <property type="match status" value="1"/>
</dbReference>
<dbReference type="GO" id="GO:0006310">
    <property type="term" value="P:DNA recombination"/>
    <property type="evidence" value="ECO:0007669"/>
    <property type="project" value="UniProtKB-UniRule"/>
</dbReference>
<evidence type="ECO:0000256" key="7">
    <source>
        <dbReference type="HAMAP-Rule" id="MF_00201"/>
    </source>
</evidence>
<sequence length="265" mass="30502">MATQSIEEFNGLILFRRDYREKDLLVKIITDRFGKKMFLIRGGKKPKNRLAPAILPFTYGTYIGDIRDGLSFIRTAKDTQHFWNISQDIGLNAYASYILGLVDKAFSDGELLGEWYPKVTKALQLIDEGFDAQIITQIMQVQLLRVFGVQPGLESCVVCQRTDRPFDYSEAYGGLLCDIHWHLDPNRFHASQRAIYFLRLFSAVDLYKINSIKMKTTTKNELKQMIDTIYDDTVGIYLKSKKFLDDMANWPTNILKTPPEDSSKT</sequence>
<keyword evidence="3 7" id="KW-0227">DNA damage</keyword>
<proteinExistence type="inferred from homology"/>
<evidence type="ECO:0000256" key="1">
    <source>
        <dbReference type="ARBA" id="ARBA00007452"/>
    </source>
</evidence>
<dbReference type="InterPro" id="IPR022572">
    <property type="entry name" value="DNA_rep/recomb_RecO_N"/>
</dbReference>
<gene>
    <name evidence="7" type="primary">recO</name>
    <name evidence="9" type="ORF">FC83_GL002843</name>
</gene>
<evidence type="ECO:0000256" key="2">
    <source>
        <dbReference type="ARBA" id="ARBA00021310"/>
    </source>
</evidence>
<dbReference type="SUPFAM" id="SSF57863">
    <property type="entry name" value="ArfGap/RecO-like zinc finger"/>
    <property type="match status" value="1"/>
</dbReference>
<comment type="function">
    <text evidence="7">Involved in DNA repair and RecF pathway recombination.</text>
</comment>
<dbReference type="OrthoDB" id="9797083at2"/>
<evidence type="ECO:0000256" key="5">
    <source>
        <dbReference type="ARBA" id="ARBA00023204"/>
    </source>
</evidence>
<organism evidence="9 10">
    <name type="scientific">Agrilactobacillus composti DSM 18527 = JCM 14202</name>
    <dbReference type="NCBI Taxonomy" id="1423734"/>
    <lineage>
        <taxon>Bacteria</taxon>
        <taxon>Bacillati</taxon>
        <taxon>Bacillota</taxon>
        <taxon>Bacilli</taxon>
        <taxon>Lactobacillales</taxon>
        <taxon>Lactobacillaceae</taxon>
        <taxon>Agrilactobacillus</taxon>
    </lineage>
</organism>
<keyword evidence="4 7" id="KW-0233">DNA recombination</keyword>
<dbReference type="Gene3D" id="1.20.1440.120">
    <property type="entry name" value="Recombination protein O, C-terminal domain"/>
    <property type="match status" value="1"/>
</dbReference>
<comment type="caution">
    <text evidence="9">The sequence shown here is derived from an EMBL/GenBank/DDBJ whole genome shotgun (WGS) entry which is preliminary data.</text>
</comment>
<dbReference type="Gene3D" id="2.40.50.140">
    <property type="entry name" value="Nucleic acid-binding proteins"/>
    <property type="match status" value="1"/>
</dbReference>
<dbReference type="EMBL" id="AZGA01000052">
    <property type="protein sequence ID" value="KRM33452.1"/>
    <property type="molecule type" value="Genomic_DNA"/>
</dbReference>
<evidence type="ECO:0000313" key="9">
    <source>
        <dbReference type="EMBL" id="KRM33452.1"/>
    </source>
</evidence>
<evidence type="ECO:0000313" key="10">
    <source>
        <dbReference type="Proteomes" id="UP000051236"/>
    </source>
</evidence>
<keyword evidence="5 7" id="KW-0234">DNA repair</keyword>
<keyword evidence="10" id="KW-1185">Reference proteome</keyword>
<dbReference type="NCBIfam" id="TIGR00613">
    <property type="entry name" value="reco"/>
    <property type="match status" value="1"/>
</dbReference>
<evidence type="ECO:0000256" key="4">
    <source>
        <dbReference type="ARBA" id="ARBA00023172"/>
    </source>
</evidence>
<feature type="domain" description="DNA replication/recombination mediator RecO N-terminal" evidence="8">
    <location>
        <begin position="8"/>
        <end position="80"/>
    </location>
</feature>
<evidence type="ECO:0000259" key="8">
    <source>
        <dbReference type="Pfam" id="PF11967"/>
    </source>
</evidence>
<dbReference type="RefSeq" id="WP_035454216.1">
    <property type="nucleotide sequence ID" value="NZ_AZGA01000052.1"/>
</dbReference>
<dbReference type="eggNOG" id="COG1381">
    <property type="taxonomic scope" value="Bacteria"/>
</dbReference>
<comment type="similarity">
    <text evidence="1 7">Belongs to the RecO family.</text>
</comment>
<dbReference type="GO" id="GO:0006302">
    <property type="term" value="P:double-strand break repair"/>
    <property type="evidence" value="ECO:0007669"/>
    <property type="project" value="TreeGrafter"/>
</dbReference>